<dbReference type="PANTHER" id="PTHR46558:SF11">
    <property type="entry name" value="HTH-TYPE TRANSCRIPTIONAL REGULATOR XRE"/>
    <property type="match status" value="1"/>
</dbReference>
<gene>
    <name evidence="3" type="ORF">IAB77_02235</name>
</gene>
<dbReference type="SUPFAM" id="SSF47413">
    <property type="entry name" value="lambda repressor-like DNA-binding domains"/>
    <property type="match status" value="1"/>
</dbReference>
<dbReference type="InterPro" id="IPR010982">
    <property type="entry name" value="Lambda_DNA-bd_dom_sf"/>
</dbReference>
<dbReference type="Proteomes" id="UP000824262">
    <property type="component" value="Unassembled WGS sequence"/>
</dbReference>
<dbReference type="CDD" id="cd00093">
    <property type="entry name" value="HTH_XRE"/>
    <property type="match status" value="1"/>
</dbReference>
<organism evidence="3 4">
    <name type="scientific">Candidatus Scatomorpha intestinavium</name>
    <dbReference type="NCBI Taxonomy" id="2840922"/>
    <lineage>
        <taxon>Bacteria</taxon>
        <taxon>Bacillati</taxon>
        <taxon>Bacillota</taxon>
        <taxon>Clostridia</taxon>
        <taxon>Eubacteriales</taxon>
        <taxon>Candidatus Scatomorpha</taxon>
    </lineage>
</organism>
<evidence type="ECO:0000256" key="1">
    <source>
        <dbReference type="ARBA" id="ARBA00023125"/>
    </source>
</evidence>
<dbReference type="SMART" id="SM00530">
    <property type="entry name" value="HTH_XRE"/>
    <property type="match status" value="1"/>
</dbReference>
<dbReference type="GO" id="GO:0003677">
    <property type="term" value="F:DNA binding"/>
    <property type="evidence" value="ECO:0007669"/>
    <property type="project" value="UniProtKB-KW"/>
</dbReference>
<reference evidence="3" key="1">
    <citation type="submission" date="2020-10" db="EMBL/GenBank/DDBJ databases">
        <authorList>
            <person name="Gilroy R."/>
        </authorList>
    </citation>
    <scope>NUCLEOTIDE SEQUENCE</scope>
    <source>
        <strain evidence="3">ChiBcolR7-354</strain>
    </source>
</reference>
<dbReference type="PROSITE" id="PS50943">
    <property type="entry name" value="HTH_CROC1"/>
    <property type="match status" value="1"/>
</dbReference>
<proteinExistence type="predicted"/>
<keyword evidence="1" id="KW-0238">DNA-binding</keyword>
<dbReference type="EMBL" id="DVGA01000028">
    <property type="protein sequence ID" value="HIQ78058.1"/>
    <property type="molecule type" value="Genomic_DNA"/>
</dbReference>
<name>A0A9D0ZCN3_9FIRM</name>
<dbReference type="InterPro" id="IPR001387">
    <property type="entry name" value="Cro/C1-type_HTH"/>
</dbReference>
<sequence length="100" mass="10762">MARTFSEALCELRRSRGLSQRSVAADLHISQALLSHYENGAREPGLGFVVRACDYYGVSADFLLGRTDEAACADASELRSIALGLRAMADRAEKLAEGGK</sequence>
<protein>
    <submittedName>
        <fullName evidence="3">Helix-turn-helix transcriptional regulator</fullName>
    </submittedName>
</protein>
<evidence type="ECO:0000313" key="3">
    <source>
        <dbReference type="EMBL" id="HIQ78058.1"/>
    </source>
</evidence>
<feature type="domain" description="HTH cro/C1-type" evidence="2">
    <location>
        <begin position="11"/>
        <end position="63"/>
    </location>
</feature>
<dbReference type="Pfam" id="PF13560">
    <property type="entry name" value="HTH_31"/>
    <property type="match status" value="1"/>
</dbReference>
<evidence type="ECO:0000259" key="2">
    <source>
        <dbReference type="PROSITE" id="PS50943"/>
    </source>
</evidence>
<dbReference type="AlphaFoldDB" id="A0A9D0ZCN3"/>
<evidence type="ECO:0000313" key="4">
    <source>
        <dbReference type="Proteomes" id="UP000824262"/>
    </source>
</evidence>
<dbReference type="Gene3D" id="1.10.260.40">
    <property type="entry name" value="lambda repressor-like DNA-binding domains"/>
    <property type="match status" value="1"/>
</dbReference>
<dbReference type="PANTHER" id="PTHR46558">
    <property type="entry name" value="TRACRIPTIONAL REGULATORY PROTEIN-RELATED-RELATED"/>
    <property type="match status" value="1"/>
</dbReference>
<reference evidence="3" key="2">
    <citation type="journal article" date="2021" name="PeerJ">
        <title>Extensive microbial diversity within the chicken gut microbiome revealed by metagenomics and culture.</title>
        <authorList>
            <person name="Gilroy R."/>
            <person name="Ravi A."/>
            <person name="Getino M."/>
            <person name="Pursley I."/>
            <person name="Horton D.L."/>
            <person name="Alikhan N.F."/>
            <person name="Baker D."/>
            <person name="Gharbi K."/>
            <person name="Hall N."/>
            <person name="Watson M."/>
            <person name="Adriaenssens E.M."/>
            <person name="Foster-Nyarko E."/>
            <person name="Jarju S."/>
            <person name="Secka A."/>
            <person name="Antonio M."/>
            <person name="Oren A."/>
            <person name="Chaudhuri R.R."/>
            <person name="La Ragione R."/>
            <person name="Hildebrand F."/>
            <person name="Pallen M.J."/>
        </authorList>
    </citation>
    <scope>NUCLEOTIDE SEQUENCE</scope>
    <source>
        <strain evidence="3">ChiBcolR7-354</strain>
    </source>
</reference>
<comment type="caution">
    <text evidence="3">The sequence shown here is derived from an EMBL/GenBank/DDBJ whole genome shotgun (WGS) entry which is preliminary data.</text>
</comment>
<accession>A0A9D0ZCN3</accession>